<dbReference type="EMBL" id="WUMK01000013">
    <property type="protein sequence ID" value="MXN48940.1"/>
    <property type="molecule type" value="Genomic_DNA"/>
</dbReference>
<comment type="caution">
    <text evidence="2">The sequence shown here is derived from an EMBL/GenBank/DDBJ whole genome shotgun (WGS) entry which is preliminary data.</text>
</comment>
<evidence type="ECO:0000259" key="1">
    <source>
        <dbReference type="Pfam" id="PF24793"/>
    </source>
</evidence>
<dbReference type="SUPFAM" id="SSF75005">
    <property type="entry name" value="Arabinanase/levansucrase/invertase"/>
    <property type="match status" value="1"/>
</dbReference>
<evidence type="ECO:0000313" key="2">
    <source>
        <dbReference type="EMBL" id="MXN48940.1"/>
    </source>
</evidence>
<dbReference type="Proteomes" id="UP000435802">
    <property type="component" value="Unassembled WGS sequence"/>
</dbReference>
<sequence length="494" mass="54101">MLSIVVVVPQRNPRAWQAQIIHRLEEDNCDVAVLHEASATPWPTSLNTLLGLERRLFRRVDEGLASPVTSIPARSVTRPPTLRLDLVGNAPPSDIPTLTVRFDRANADFTIARTVALGELPVLEAVLDGRTIVGRAAPMIDRREATSLGVEDVLARAVTLILSVVRAFAEGRLEDMGTVSSASNNSGEGFLAAYLSRALPRLGREALRRARFRHAHWRVGYRFIDGPGVAETGRLGTGWTVLPDAGDRFYADPFAVHWQGRPFLFVEDYVHDAGKAVISVVPFTKDRTPLPPRVVLEEPHHLSYPQVFERDGTFWMLPEASASGRLTLYRAAEFPDTWQPAATLLEGEISDATLLDHGGSLWLFATRRDGYGSTSDTMVVFEAATLLGPWREHAANPILIDRRRARPGGAFIRSRAGRLLLPVQDGTLGYGGGLGLSELVGLDPTTVRLSDPRPILADGDWPYPQIHTLNRSGSLEVIDGIAAVPRRPKSSRAS</sequence>
<keyword evidence="3" id="KW-1185">Reference proteome</keyword>
<dbReference type="Gene3D" id="2.115.10.20">
    <property type="entry name" value="Glycosyl hydrolase domain, family 43"/>
    <property type="match status" value="1"/>
</dbReference>
<evidence type="ECO:0000313" key="3">
    <source>
        <dbReference type="Proteomes" id="UP000435802"/>
    </source>
</evidence>
<name>A0A6N8SPR2_9HYPH</name>
<dbReference type="Pfam" id="PF24793">
    <property type="entry name" value="GINT1_N"/>
    <property type="match status" value="1"/>
</dbReference>
<reference evidence="2 3" key="1">
    <citation type="submission" date="2019-12" db="EMBL/GenBank/DDBJ databases">
        <title>Shinella kummerowiae sp. nov., a symbiotic bacterium isolated from root nodules of the herbal legume Kummerowia stipulacea.</title>
        <authorList>
            <person name="Gao J."/>
        </authorList>
    </citation>
    <scope>NUCLEOTIDE SEQUENCE [LARGE SCALE GENOMIC DNA]</scope>
    <source>
        <strain evidence="2 3">CCBAU 25048</strain>
    </source>
</reference>
<gene>
    <name evidence="2" type="ORF">GR138_27445</name>
</gene>
<organism evidence="2 3">
    <name type="scientific">Shinella kummerowiae</name>
    <dbReference type="NCBI Taxonomy" id="417745"/>
    <lineage>
        <taxon>Bacteria</taxon>
        <taxon>Pseudomonadati</taxon>
        <taxon>Pseudomonadota</taxon>
        <taxon>Alphaproteobacteria</taxon>
        <taxon>Hyphomicrobiales</taxon>
        <taxon>Rhizobiaceae</taxon>
        <taxon>Shinella</taxon>
    </lineage>
</organism>
<dbReference type="OrthoDB" id="3771157at2"/>
<dbReference type="InterPro" id="IPR056442">
    <property type="entry name" value="GINT1_N"/>
</dbReference>
<protein>
    <recommendedName>
        <fullName evidence="1">Glucosamine inositolphosphorylceramide transferase 1 N-terminal domain-containing protein</fullName>
    </recommendedName>
</protein>
<dbReference type="RefSeq" id="WP_160862426.1">
    <property type="nucleotide sequence ID" value="NZ_WUMK01000013.1"/>
</dbReference>
<proteinExistence type="predicted"/>
<accession>A0A6N8SPR2</accession>
<dbReference type="InterPro" id="IPR023296">
    <property type="entry name" value="Glyco_hydro_beta-prop_sf"/>
</dbReference>
<feature type="domain" description="Glucosamine inositolphosphorylceramide transferase 1 N-terminal" evidence="1">
    <location>
        <begin position="248"/>
        <end position="430"/>
    </location>
</feature>
<dbReference type="AlphaFoldDB" id="A0A6N8SPR2"/>